<dbReference type="Proteomes" id="UP000625804">
    <property type="component" value="Unassembled WGS sequence"/>
</dbReference>
<dbReference type="AlphaFoldDB" id="A0A8J8KBY0"/>
<name>A0A8J8KBY0_9BACI</name>
<accession>A0A8J8KBY0</accession>
<evidence type="ECO:0000313" key="3">
    <source>
        <dbReference type="Proteomes" id="UP000625804"/>
    </source>
</evidence>
<dbReference type="CDD" id="cd03441">
    <property type="entry name" value="R_hydratase_like"/>
    <property type="match status" value="1"/>
</dbReference>
<proteinExistence type="predicted"/>
<reference evidence="2" key="1">
    <citation type="submission" date="2020-06" db="EMBL/GenBank/DDBJ databases">
        <title>A novel thermopfilic bacterium from Erzurum, Turkey.</title>
        <authorList>
            <person name="Adiguzel A."/>
            <person name="Ay H."/>
            <person name="Baltaci M.O."/>
        </authorList>
    </citation>
    <scope>NUCLEOTIDE SEQUENCE</scope>
    <source>
        <strain evidence="2">P2</strain>
    </source>
</reference>
<dbReference type="Pfam" id="PF01575">
    <property type="entry name" value="MaoC_dehydratas"/>
    <property type="match status" value="1"/>
</dbReference>
<evidence type="ECO:0000259" key="1">
    <source>
        <dbReference type="Pfam" id="PF01575"/>
    </source>
</evidence>
<keyword evidence="3" id="KW-1185">Reference proteome</keyword>
<dbReference type="Gene3D" id="3.10.129.10">
    <property type="entry name" value="Hotdog Thioesterase"/>
    <property type="match status" value="1"/>
</dbReference>
<dbReference type="PANTHER" id="PTHR43841:SF3">
    <property type="entry name" value="(3R)-HYDROXYACYL-ACP DEHYDRATASE SUBUNIT HADB"/>
    <property type="match status" value="1"/>
</dbReference>
<dbReference type="PANTHER" id="PTHR43841">
    <property type="entry name" value="3-HYDROXYACYL-THIOESTER DEHYDRATASE HTDX-RELATED"/>
    <property type="match status" value="1"/>
</dbReference>
<organism evidence="2 3">
    <name type="scientific">Calidifontibacillus erzurumensis</name>
    <dbReference type="NCBI Taxonomy" id="2741433"/>
    <lineage>
        <taxon>Bacteria</taxon>
        <taxon>Bacillati</taxon>
        <taxon>Bacillota</taxon>
        <taxon>Bacilli</taxon>
        <taxon>Bacillales</taxon>
        <taxon>Bacillaceae</taxon>
        <taxon>Calidifontibacillus/Schinkia group</taxon>
        <taxon>Calidifontibacillus</taxon>
    </lineage>
</organism>
<dbReference type="EMBL" id="JABTTE010000016">
    <property type="protein sequence ID" value="NSL52434.1"/>
    <property type="molecule type" value="Genomic_DNA"/>
</dbReference>
<protein>
    <submittedName>
        <fullName evidence="2">MaoC family dehydratase</fullName>
    </submittedName>
</protein>
<gene>
    <name evidence="2" type="ORF">HR057_11785</name>
</gene>
<sequence>MFNERMLLPIVIENLSEDVVRNYAWISGDKNGIHLDPIKAKKAGFPERIVHGMLSMACCSRLFLPWLNNHFFVSKFTTTFRNPLFVGDSFIISGQLLLEDENIVKISFTGKKQNGDLVVTGDAELKKVR</sequence>
<dbReference type="InterPro" id="IPR029069">
    <property type="entry name" value="HotDog_dom_sf"/>
</dbReference>
<feature type="domain" description="MaoC-like" evidence="1">
    <location>
        <begin position="15"/>
        <end position="89"/>
    </location>
</feature>
<dbReference type="InterPro" id="IPR002539">
    <property type="entry name" value="MaoC-like_dom"/>
</dbReference>
<dbReference type="SUPFAM" id="SSF54637">
    <property type="entry name" value="Thioesterase/thiol ester dehydrase-isomerase"/>
    <property type="match status" value="1"/>
</dbReference>
<comment type="caution">
    <text evidence="2">The sequence shown here is derived from an EMBL/GenBank/DDBJ whole genome shotgun (WGS) entry which is preliminary data.</text>
</comment>
<evidence type="ECO:0000313" key="2">
    <source>
        <dbReference type="EMBL" id="NSL52434.1"/>
    </source>
</evidence>
<dbReference type="RefSeq" id="WP_173731642.1">
    <property type="nucleotide sequence ID" value="NZ_JABTTE010000016.1"/>
</dbReference>